<keyword evidence="3" id="KW-1185">Reference proteome</keyword>
<evidence type="ECO:0000256" key="1">
    <source>
        <dbReference type="SAM" id="MobiDB-lite"/>
    </source>
</evidence>
<feature type="compositionally biased region" description="Basic and acidic residues" evidence="1">
    <location>
        <begin position="17"/>
        <end position="36"/>
    </location>
</feature>
<gene>
    <name evidence="2" type="ORF">Dsin_018111</name>
</gene>
<evidence type="ECO:0000313" key="3">
    <source>
        <dbReference type="Proteomes" id="UP001281410"/>
    </source>
</evidence>
<protein>
    <submittedName>
        <fullName evidence="2">Uncharacterized protein</fullName>
    </submittedName>
</protein>
<dbReference type="Proteomes" id="UP001281410">
    <property type="component" value="Unassembled WGS sequence"/>
</dbReference>
<dbReference type="EMBL" id="JANJYJ010000005">
    <property type="protein sequence ID" value="KAK3213405.1"/>
    <property type="molecule type" value="Genomic_DNA"/>
</dbReference>
<sequence length="97" mass="10839">MGHLMKLYKVIADDDRREQAARDRMSEDQSPCKDEAFNDWEQNWPPVNFMSLVGTEAPPIEGDASGVLSEGNYVYGEAAVGQGREWAESVEFEGVVQ</sequence>
<feature type="region of interest" description="Disordered" evidence="1">
    <location>
        <begin position="17"/>
        <end position="39"/>
    </location>
</feature>
<evidence type="ECO:0000313" key="2">
    <source>
        <dbReference type="EMBL" id="KAK3213405.1"/>
    </source>
</evidence>
<accession>A0AAE0AGE3</accession>
<organism evidence="2 3">
    <name type="scientific">Dipteronia sinensis</name>
    <dbReference type="NCBI Taxonomy" id="43782"/>
    <lineage>
        <taxon>Eukaryota</taxon>
        <taxon>Viridiplantae</taxon>
        <taxon>Streptophyta</taxon>
        <taxon>Embryophyta</taxon>
        <taxon>Tracheophyta</taxon>
        <taxon>Spermatophyta</taxon>
        <taxon>Magnoliopsida</taxon>
        <taxon>eudicotyledons</taxon>
        <taxon>Gunneridae</taxon>
        <taxon>Pentapetalae</taxon>
        <taxon>rosids</taxon>
        <taxon>malvids</taxon>
        <taxon>Sapindales</taxon>
        <taxon>Sapindaceae</taxon>
        <taxon>Hippocastanoideae</taxon>
        <taxon>Acereae</taxon>
        <taxon>Dipteronia</taxon>
    </lineage>
</organism>
<reference evidence="2" key="1">
    <citation type="journal article" date="2023" name="Plant J.">
        <title>Genome sequences and population genomics provide insights into the demographic history, inbreeding, and mutation load of two 'living fossil' tree species of Dipteronia.</title>
        <authorList>
            <person name="Feng Y."/>
            <person name="Comes H.P."/>
            <person name="Chen J."/>
            <person name="Zhu S."/>
            <person name="Lu R."/>
            <person name="Zhang X."/>
            <person name="Li P."/>
            <person name="Qiu J."/>
            <person name="Olsen K.M."/>
            <person name="Qiu Y."/>
        </authorList>
    </citation>
    <scope>NUCLEOTIDE SEQUENCE</scope>
    <source>
        <strain evidence="2">NBL</strain>
    </source>
</reference>
<comment type="caution">
    <text evidence="2">The sequence shown here is derived from an EMBL/GenBank/DDBJ whole genome shotgun (WGS) entry which is preliminary data.</text>
</comment>
<dbReference type="AlphaFoldDB" id="A0AAE0AGE3"/>
<proteinExistence type="predicted"/>
<name>A0AAE0AGE3_9ROSI</name>